<feature type="compositionally biased region" description="Gly residues" evidence="1">
    <location>
        <begin position="113"/>
        <end position="123"/>
    </location>
</feature>
<organism evidence="2 3">
    <name type="scientific">Streptomyces ruber</name>
    <dbReference type="NCBI Taxonomy" id="83378"/>
    <lineage>
        <taxon>Bacteria</taxon>
        <taxon>Bacillati</taxon>
        <taxon>Actinomycetota</taxon>
        <taxon>Actinomycetes</taxon>
        <taxon>Kitasatosporales</taxon>
        <taxon>Streptomycetaceae</taxon>
        <taxon>Streptomyces</taxon>
    </lineage>
</organism>
<dbReference type="Proteomes" id="UP000620156">
    <property type="component" value="Unassembled WGS sequence"/>
</dbReference>
<feature type="region of interest" description="Disordered" evidence="1">
    <location>
        <begin position="41"/>
        <end position="63"/>
    </location>
</feature>
<proteinExistence type="predicted"/>
<gene>
    <name evidence="2" type="ORF">GCM10010145_11510</name>
</gene>
<protein>
    <submittedName>
        <fullName evidence="2">Uncharacterized protein</fullName>
    </submittedName>
</protein>
<comment type="caution">
    <text evidence="2">The sequence shown here is derived from an EMBL/GenBank/DDBJ whole genome shotgun (WGS) entry which is preliminary data.</text>
</comment>
<feature type="region of interest" description="Disordered" evidence="1">
    <location>
        <begin position="94"/>
        <end position="123"/>
    </location>
</feature>
<reference evidence="2" key="1">
    <citation type="journal article" date="2014" name="Int. J. Syst. Evol. Microbiol.">
        <title>Complete genome sequence of Corynebacterium casei LMG S-19264T (=DSM 44701T), isolated from a smear-ripened cheese.</title>
        <authorList>
            <consortium name="US DOE Joint Genome Institute (JGI-PGF)"/>
            <person name="Walter F."/>
            <person name="Albersmeier A."/>
            <person name="Kalinowski J."/>
            <person name="Ruckert C."/>
        </authorList>
    </citation>
    <scope>NUCLEOTIDE SEQUENCE</scope>
    <source>
        <strain evidence="2">JCM 3131</strain>
    </source>
</reference>
<evidence type="ECO:0000256" key="1">
    <source>
        <dbReference type="SAM" id="MobiDB-lite"/>
    </source>
</evidence>
<sequence>MAGRYYYDPDLIEALNEQMREIATLTQSMTEEFVDGLAPTVRWPGTEGDFAEKAGPQERKERQFAKDTMFSIRDAVVSVTDAMQSQIDMVKHRRDTNVEGIDQVNSTIDPNGMSGGDAGHGRR</sequence>
<accession>A0A918B8M6</accession>
<reference evidence="2" key="2">
    <citation type="submission" date="2020-09" db="EMBL/GenBank/DDBJ databases">
        <authorList>
            <person name="Sun Q."/>
            <person name="Ohkuma M."/>
        </authorList>
    </citation>
    <scope>NUCLEOTIDE SEQUENCE</scope>
    <source>
        <strain evidence="2">JCM 3131</strain>
    </source>
</reference>
<evidence type="ECO:0000313" key="2">
    <source>
        <dbReference type="EMBL" id="GGQ44536.1"/>
    </source>
</evidence>
<dbReference type="RefSeq" id="WP_189215556.1">
    <property type="nucleotide sequence ID" value="NZ_BMQK01000002.1"/>
</dbReference>
<dbReference type="EMBL" id="BMQK01000002">
    <property type="protein sequence ID" value="GGQ44536.1"/>
    <property type="molecule type" value="Genomic_DNA"/>
</dbReference>
<dbReference type="AlphaFoldDB" id="A0A918B8M6"/>
<evidence type="ECO:0000313" key="3">
    <source>
        <dbReference type="Proteomes" id="UP000620156"/>
    </source>
</evidence>
<name>A0A918B8M6_9ACTN</name>
<feature type="compositionally biased region" description="Basic and acidic residues" evidence="1">
    <location>
        <begin position="50"/>
        <end position="63"/>
    </location>
</feature>
<keyword evidence="3" id="KW-1185">Reference proteome</keyword>